<evidence type="ECO:0000313" key="2">
    <source>
        <dbReference type="Proteomes" id="UP000247569"/>
    </source>
</evidence>
<dbReference type="EMBL" id="QJKF01000006">
    <property type="protein sequence ID" value="PXX63271.1"/>
    <property type="molecule type" value="Genomic_DNA"/>
</dbReference>
<sequence length="66" mass="7507">MSYREETEHAHIEQVPLSHLSIEVGHFSLYEIADDMDQVVREFRRIVPLVEAFIAAGVRGSVRGRG</sequence>
<protein>
    <submittedName>
        <fullName evidence="1">Uncharacterized protein</fullName>
    </submittedName>
</protein>
<name>A0A318KCN6_9NOCA</name>
<comment type="caution">
    <text evidence="1">The sequence shown here is derived from an EMBL/GenBank/DDBJ whole genome shotgun (WGS) entry which is preliminary data.</text>
</comment>
<evidence type="ECO:0000313" key="1">
    <source>
        <dbReference type="EMBL" id="PXX63271.1"/>
    </source>
</evidence>
<organism evidence="1 2">
    <name type="scientific">Nocardia tenerifensis</name>
    <dbReference type="NCBI Taxonomy" id="228006"/>
    <lineage>
        <taxon>Bacteria</taxon>
        <taxon>Bacillati</taxon>
        <taxon>Actinomycetota</taxon>
        <taxon>Actinomycetes</taxon>
        <taxon>Mycobacteriales</taxon>
        <taxon>Nocardiaceae</taxon>
        <taxon>Nocardia</taxon>
    </lineage>
</organism>
<keyword evidence="2" id="KW-1185">Reference proteome</keyword>
<gene>
    <name evidence="1" type="ORF">DFR70_106331</name>
</gene>
<proteinExistence type="predicted"/>
<reference evidence="1 2" key="1">
    <citation type="submission" date="2018-05" db="EMBL/GenBank/DDBJ databases">
        <title>Genomic Encyclopedia of Type Strains, Phase IV (KMG-IV): sequencing the most valuable type-strain genomes for metagenomic binning, comparative biology and taxonomic classification.</title>
        <authorList>
            <person name="Goeker M."/>
        </authorList>
    </citation>
    <scope>NUCLEOTIDE SEQUENCE [LARGE SCALE GENOMIC DNA]</scope>
    <source>
        <strain evidence="1 2">DSM 44704</strain>
    </source>
</reference>
<dbReference type="AlphaFoldDB" id="A0A318KCN6"/>
<dbReference type="RefSeq" id="WP_051186190.1">
    <property type="nucleotide sequence ID" value="NZ_QJKF01000006.1"/>
</dbReference>
<accession>A0A318KCN6</accession>
<dbReference type="Proteomes" id="UP000247569">
    <property type="component" value="Unassembled WGS sequence"/>
</dbReference>